<evidence type="ECO:0000313" key="2">
    <source>
        <dbReference type="Proteomes" id="UP000250831"/>
    </source>
</evidence>
<accession>A0A363NWF3</accession>
<dbReference type="EMBL" id="QCXX01000002">
    <property type="protein sequence ID" value="PUV25146.1"/>
    <property type="molecule type" value="Genomic_DNA"/>
</dbReference>
<proteinExistence type="predicted"/>
<comment type="caution">
    <text evidence="1">The sequence shown here is derived from an EMBL/GenBank/DDBJ whole genome shotgun (WGS) entry which is preliminary data.</text>
</comment>
<name>A0A363NWF3_9SPHI</name>
<gene>
    <name evidence="1" type="ORF">DCO56_09410</name>
</gene>
<keyword evidence="2" id="KW-1185">Reference proteome</keyword>
<reference evidence="1 2" key="1">
    <citation type="submission" date="2018-04" db="EMBL/GenBank/DDBJ databases">
        <title>Sphingobacterium sp. M46 Genome.</title>
        <authorList>
            <person name="Cheng J."/>
            <person name="Li Y."/>
        </authorList>
    </citation>
    <scope>NUCLEOTIDE SEQUENCE [LARGE SCALE GENOMIC DNA]</scope>
    <source>
        <strain evidence="1 2">M46</strain>
    </source>
</reference>
<organism evidence="1 2">
    <name type="scientific">Sphingobacterium athyrii</name>
    <dbReference type="NCBI Taxonomy" id="2152717"/>
    <lineage>
        <taxon>Bacteria</taxon>
        <taxon>Pseudomonadati</taxon>
        <taxon>Bacteroidota</taxon>
        <taxon>Sphingobacteriia</taxon>
        <taxon>Sphingobacteriales</taxon>
        <taxon>Sphingobacteriaceae</taxon>
        <taxon>Sphingobacterium</taxon>
    </lineage>
</organism>
<dbReference type="AlphaFoldDB" id="A0A363NWF3"/>
<dbReference type="Proteomes" id="UP000250831">
    <property type="component" value="Unassembled WGS sequence"/>
</dbReference>
<evidence type="ECO:0000313" key="1">
    <source>
        <dbReference type="EMBL" id="PUV25146.1"/>
    </source>
</evidence>
<protein>
    <submittedName>
        <fullName evidence="1">Uncharacterized protein</fullName>
    </submittedName>
</protein>
<sequence length="83" mass="10012">MHAIKCCEAQNRREAYISFFRVADLKHEIFSGISDEILNIKISVWRNEYPKVTDELFWYYENLVKCDKIQKTYCYAAIFLIYT</sequence>